<evidence type="ECO:0000313" key="4">
    <source>
        <dbReference type="Proteomes" id="UP000272025"/>
    </source>
</evidence>
<dbReference type="GO" id="GO:0003824">
    <property type="term" value="F:catalytic activity"/>
    <property type="evidence" value="ECO:0007669"/>
    <property type="project" value="InterPro"/>
</dbReference>
<dbReference type="OrthoDB" id="421993at2759"/>
<dbReference type="Pfam" id="PF01425">
    <property type="entry name" value="Amidase"/>
    <property type="match status" value="1"/>
</dbReference>
<dbReference type="AlphaFoldDB" id="A0A3N2PYG1"/>
<proteinExistence type="predicted"/>
<feature type="compositionally biased region" description="Basic and acidic residues" evidence="1">
    <location>
        <begin position="20"/>
        <end position="30"/>
    </location>
</feature>
<organism evidence="3 4">
    <name type="scientific">Sodiomyces alkalinus (strain CBS 110278 / VKM F-3762 / F11)</name>
    <name type="common">Alkaliphilic filamentous fungus</name>
    <dbReference type="NCBI Taxonomy" id="1314773"/>
    <lineage>
        <taxon>Eukaryota</taxon>
        <taxon>Fungi</taxon>
        <taxon>Dikarya</taxon>
        <taxon>Ascomycota</taxon>
        <taxon>Pezizomycotina</taxon>
        <taxon>Sordariomycetes</taxon>
        <taxon>Hypocreomycetidae</taxon>
        <taxon>Glomerellales</taxon>
        <taxon>Plectosphaerellaceae</taxon>
        <taxon>Sodiomyces</taxon>
    </lineage>
</organism>
<dbReference type="SUPFAM" id="SSF75304">
    <property type="entry name" value="Amidase signature (AS) enzymes"/>
    <property type="match status" value="1"/>
</dbReference>
<keyword evidence="4" id="KW-1185">Reference proteome</keyword>
<evidence type="ECO:0000313" key="3">
    <source>
        <dbReference type="EMBL" id="ROT39537.1"/>
    </source>
</evidence>
<reference evidence="3 4" key="1">
    <citation type="journal article" date="2018" name="Mol. Ecol.">
        <title>The obligate alkalophilic soda-lake fungus Sodiomyces alkalinus has shifted to a protein diet.</title>
        <authorList>
            <person name="Grum-Grzhimaylo A.A."/>
            <person name="Falkoski D.L."/>
            <person name="van den Heuvel J."/>
            <person name="Valero-Jimenez C.A."/>
            <person name="Min B."/>
            <person name="Choi I.G."/>
            <person name="Lipzen A."/>
            <person name="Daum C.G."/>
            <person name="Aanen D.K."/>
            <person name="Tsang A."/>
            <person name="Henrissat B."/>
            <person name="Bilanenko E.N."/>
            <person name="de Vries R.P."/>
            <person name="van Kan J.A.L."/>
            <person name="Grigoriev I.V."/>
            <person name="Debets A.J.M."/>
        </authorList>
    </citation>
    <scope>NUCLEOTIDE SEQUENCE [LARGE SCALE GENOMIC DNA]</scope>
    <source>
        <strain evidence="3 4">F11</strain>
    </source>
</reference>
<dbReference type="InterPro" id="IPR023631">
    <property type="entry name" value="Amidase_dom"/>
</dbReference>
<dbReference type="GeneID" id="39578250"/>
<accession>A0A3N2PYG1</accession>
<feature type="region of interest" description="Disordered" evidence="1">
    <location>
        <begin position="1"/>
        <end position="34"/>
    </location>
</feature>
<feature type="domain" description="Amidase" evidence="2">
    <location>
        <begin position="166"/>
        <end position="576"/>
    </location>
</feature>
<dbReference type="InterPro" id="IPR000120">
    <property type="entry name" value="Amidase"/>
</dbReference>
<protein>
    <submittedName>
        <fullName evidence="3">Amidase</fullName>
    </submittedName>
</protein>
<dbReference type="PANTHER" id="PTHR11895">
    <property type="entry name" value="TRANSAMIDASE"/>
    <property type="match status" value="1"/>
</dbReference>
<dbReference type="Proteomes" id="UP000272025">
    <property type="component" value="Unassembled WGS sequence"/>
</dbReference>
<dbReference type="STRING" id="1314773.A0A3N2PYG1"/>
<gene>
    <name evidence="3" type="ORF">SODALDRAFT_322921</name>
</gene>
<dbReference type="Gene3D" id="3.90.1300.10">
    <property type="entry name" value="Amidase signature (AS) domain"/>
    <property type="match status" value="1"/>
</dbReference>
<evidence type="ECO:0000259" key="2">
    <source>
        <dbReference type="Pfam" id="PF01425"/>
    </source>
</evidence>
<dbReference type="InterPro" id="IPR036928">
    <property type="entry name" value="AS_sf"/>
</dbReference>
<name>A0A3N2PYG1_SODAK</name>
<sequence>MAPNRRYANYPGAQRAPRQPKAEEAPKDDQNPTLRGHALTVAGKLAANLGFVRRYFWHNAKFGLIREIPELRDYKYRLQPDVIPLRDGTPVPDLLHFGPELTAPTPPDAPRGYMTCADYHALYASGTVTPYQVVSALMPLTRRGQRPKGKYETAWVPSHGNGEALALAAAQASTARWLAGKPLGILDGVPISVKDEIDVRGWVSHSGMKYNPRLKFFQPAEETSWPIRKLEAAGAVVVGKNNMHELRADTCGCNPNWGTPTNWHNPKYYPGGSSSGGASAVCCGMVPIAIGTDAGGGIRIPAAFTGLYALKPTHHRTVVMKHSSCVTGPMAASVADLTIAYRIMSQPNPDDPVQSLFTPSIPMSLDPNTANRRRVLAVDSSWWSQADKEVVAHCDKALAYFCSVGYSVLDINLPYLRECQLAHSVLTITQTYHDVREAFPPPGRFFDHISAQSRLFLAVASQTPTADFRAAGRLRQLIMSHLAHLFEQYPGILFLTPTTPTRGWRRDEGDAEAGFTDVNASIRNMIYIFLANLTGCPAVSVPVGYANAFGGSKNGTRRLPIGMHAMAEWGGEEQLLEFAREAEVYLNTKVPGGRVIPEGWVDVAEAAAKKSKVESDNASILYNTSVKSMKLRSSLSMMSVSTDATMSP</sequence>
<evidence type="ECO:0000256" key="1">
    <source>
        <dbReference type="SAM" id="MobiDB-lite"/>
    </source>
</evidence>
<dbReference type="PANTHER" id="PTHR11895:SF67">
    <property type="entry name" value="AMIDASE DOMAIN-CONTAINING PROTEIN"/>
    <property type="match status" value="1"/>
</dbReference>
<dbReference type="EMBL" id="ML119053">
    <property type="protein sequence ID" value="ROT39537.1"/>
    <property type="molecule type" value="Genomic_DNA"/>
</dbReference>
<dbReference type="RefSeq" id="XP_028467343.1">
    <property type="nucleotide sequence ID" value="XM_028609772.1"/>
</dbReference>